<name>A0A1H6Q9R5_YARLL</name>
<reference evidence="3 5" key="2">
    <citation type="submission" date="2018-07" db="EMBL/GenBank/DDBJ databases">
        <title>Draft Genome Assemblies for Five Robust Yarrowia lipolytica Strains Exhibiting High Lipid Production and Pentose Sugar Utilization and Sugar Alcohol Secretion from Undetoxified Lignocellulosic Biomass Hydrolysates.</title>
        <authorList>
            <consortium name="DOE Joint Genome Institute"/>
            <person name="Walker C."/>
            <person name="Ryu S."/>
            <person name="Na H."/>
            <person name="Zane M."/>
            <person name="LaButti K."/>
            <person name="Lipzen A."/>
            <person name="Haridas S."/>
            <person name="Barry K."/>
            <person name="Grigoriev I.V."/>
            <person name="Quarterman J."/>
            <person name="Slininger P."/>
            <person name="Dien B."/>
            <person name="Trinh C.T."/>
        </authorList>
    </citation>
    <scope>NUCLEOTIDE SEQUENCE [LARGE SCALE GENOMIC DNA]</scope>
    <source>
        <strain evidence="3 5">YB392</strain>
    </source>
</reference>
<sequence length="431" mass="47674">MPHLIYHHMGRVTLCSTHLKPLKKTQDKTKCFLPQDTLMYKTIAQEKIPKNKSKSSMSSPAPSSPQPPATVDWNVSVPENPALSARHKTSGQIFLQNWLQTQAEVDTPQRCNEHLPWNNELTPGDPPRPIRRLSFPSLTPPGVSFSVGSSVPSTSSNSIEIARRNLSSQIPGDFEGDLSGELNDDGQVTDFNDFSCVAQALKDKTFSGLSSFDSRDRYFDESEPLNFGNLPFLSATHALLDKSLKGRVNRDSSNGRIPSIDNENSILDEFSDACSNEDSLYESPDENRSFGAYSCDSDGPTPVTTFPRDTHPETSSGVHSMTDMALEMLSIIASLDTITINKLHRLFSIAGQGDMTVAVERLQKHLRPRNDLPSLFAGNTQSVYSQPVETAMVTEVTPLLSTAIPSDTPKDDSKYSTWQRVKRRVSHSFKI</sequence>
<dbReference type="EMBL" id="CP017556">
    <property type="protein sequence ID" value="AOW03809.1"/>
    <property type="molecule type" value="Genomic_DNA"/>
</dbReference>
<organism evidence="2 4">
    <name type="scientific">Yarrowia lipolytica</name>
    <name type="common">Candida lipolytica</name>
    <dbReference type="NCBI Taxonomy" id="4952"/>
    <lineage>
        <taxon>Eukaryota</taxon>
        <taxon>Fungi</taxon>
        <taxon>Dikarya</taxon>
        <taxon>Ascomycota</taxon>
        <taxon>Saccharomycotina</taxon>
        <taxon>Dipodascomycetes</taxon>
        <taxon>Dipodascales</taxon>
        <taxon>Dipodascales incertae sedis</taxon>
        <taxon>Yarrowia</taxon>
    </lineage>
</organism>
<proteinExistence type="predicted"/>
<dbReference type="Proteomes" id="UP000182444">
    <property type="component" value="Chromosome 1D"/>
</dbReference>
<evidence type="ECO:0000313" key="4">
    <source>
        <dbReference type="Proteomes" id="UP000182444"/>
    </source>
</evidence>
<evidence type="ECO:0000313" key="5">
    <source>
        <dbReference type="Proteomes" id="UP000256601"/>
    </source>
</evidence>
<dbReference type="GeneID" id="2910685"/>
<gene>
    <name evidence="3" type="ORF">B0I71DRAFT_171493</name>
    <name evidence="2" type="ORF">YALI1_D11486g</name>
</gene>
<dbReference type="KEGG" id="yli:2910685"/>
<accession>A0A1H6Q9R5</accession>
<feature type="region of interest" description="Disordered" evidence="1">
    <location>
        <begin position="48"/>
        <end position="72"/>
    </location>
</feature>
<dbReference type="AlphaFoldDB" id="A0A1H6Q9R5"/>
<dbReference type="EMBL" id="KZ859017">
    <property type="protein sequence ID" value="RDW24873.1"/>
    <property type="molecule type" value="Genomic_DNA"/>
</dbReference>
<dbReference type="VEuPathDB" id="FungiDB:YALI0_D09020g"/>
<dbReference type="Proteomes" id="UP000256601">
    <property type="component" value="Unassembled WGS sequence"/>
</dbReference>
<dbReference type="VEuPathDB" id="FungiDB:YALI1_D11486g"/>
<evidence type="ECO:0000313" key="3">
    <source>
        <dbReference type="EMBL" id="RDW24873.1"/>
    </source>
</evidence>
<evidence type="ECO:0000256" key="1">
    <source>
        <dbReference type="SAM" id="MobiDB-lite"/>
    </source>
</evidence>
<evidence type="ECO:0000313" key="2">
    <source>
        <dbReference type="EMBL" id="AOW03809.1"/>
    </source>
</evidence>
<reference evidence="2 4" key="1">
    <citation type="journal article" date="2016" name="PLoS ONE">
        <title>Sequence Assembly of Yarrowia lipolytica Strain W29/CLIB89 Shows Transposable Element Diversity.</title>
        <authorList>
            <person name="Magnan C."/>
            <person name="Yu J."/>
            <person name="Chang I."/>
            <person name="Jahn E."/>
            <person name="Kanomata Y."/>
            <person name="Wu J."/>
            <person name="Zeller M."/>
            <person name="Oakes M."/>
            <person name="Baldi P."/>
            <person name="Sandmeyer S."/>
        </authorList>
    </citation>
    <scope>NUCLEOTIDE SEQUENCE [LARGE SCALE GENOMIC DNA]</scope>
    <source>
        <strain evidence="2">CLIB89</strain>
        <strain evidence="4">CLIB89(W29)</strain>
    </source>
</reference>
<protein>
    <submittedName>
        <fullName evidence="2">Uncharacterized protein</fullName>
    </submittedName>
</protein>